<evidence type="ECO:0000313" key="2">
    <source>
        <dbReference type="EMBL" id="KGB24577.1"/>
    </source>
</evidence>
<proteinExistence type="predicted"/>
<dbReference type="EMBL" id="JOKM01000037">
    <property type="protein sequence ID" value="KGB24577.1"/>
    <property type="molecule type" value="Genomic_DNA"/>
</dbReference>
<organism evidence="2 3">
    <name type="scientific">Acetobacter tropicalis</name>
    <dbReference type="NCBI Taxonomy" id="104102"/>
    <lineage>
        <taxon>Bacteria</taxon>
        <taxon>Pseudomonadati</taxon>
        <taxon>Pseudomonadota</taxon>
        <taxon>Alphaproteobacteria</taxon>
        <taxon>Acetobacterales</taxon>
        <taxon>Acetobacteraceae</taxon>
        <taxon>Acetobacter</taxon>
    </lineage>
</organism>
<keyword evidence="3" id="KW-1185">Reference proteome</keyword>
<sequence length="38" mass="4000">MLLLPTTASGHAGRRASAPDFHSPSLLSAREGLKQPLD</sequence>
<name>A0A094YT08_9PROT</name>
<dbReference type="AlphaFoldDB" id="A0A094YT08"/>
<gene>
    <name evidence="2" type="ORF">AtDm6_1097</name>
</gene>
<dbReference type="Proteomes" id="UP000029448">
    <property type="component" value="Unassembled WGS sequence"/>
</dbReference>
<evidence type="ECO:0000313" key="3">
    <source>
        <dbReference type="Proteomes" id="UP000029448"/>
    </source>
</evidence>
<accession>A0A094YT08</accession>
<evidence type="ECO:0000256" key="1">
    <source>
        <dbReference type="SAM" id="MobiDB-lite"/>
    </source>
</evidence>
<reference evidence="2 3" key="1">
    <citation type="submission" date="2014-06" db="EMBL/GenBank/DDBJ databases">
        <title>Functional and comparative genomic analyses of the Drosophila gut microbiota identify candidate symbiosis factors.</title>
        <authorList>
            <person name="Newell P.D."/>
            <person name="Chaston J.M."/>
            <person name="Douglas A.E."/>
        </authorList>
    </citation>
    <scope>NUCLEOTIDE SEQUENCE [LARGE SCALE GENOMIC DNA]</scope>
    <source>
        <strain evidence="2 3">DmCS_006</strain>
    </source>
</reference>
<feature type="region of interest" description="Disordered" evidence="1">
    <location>
        <begin position="1"/>
        <end position="38"/>
    </location>
</feature>
<protein>
    <submittedName>
        <fullName evidence="2">Uncharacterized protein</fullName>
    </submittedName>
</protein>
<comment type="caution">
    <text evidence="2">The sequence shown here is derived from an EMBL/GenBank/DDBJ whole genome shotgun (WGS) entry which is preliminary data.</text>
</comment>